<feature type="region of interest" description="Disordered" evidence="18">
    <location>
        <begin position="576"/>
        <end position="624"/>
    </location>
</feature>
<accession>A0A0V1L4G1</accession>
<comment type="caution">
    <text evidence="20">The sequence shown here is derived from an EMBL/GenBank/DDBJ whole genome shotgun (WGS) entry which is preliminary data.</text>
</comment>
<feature type="compositionally biased region" description="Basic residues" evidence="18">
    <location>
        <begin position="606"/>
        <end position="619"/>
    </location>
</feature>
<dbReference type="PANTHER" id="PTHR42648:SF11">
    <property type="entry name" value="TRANSPOSON TY4-P GAG-POL POLYPROTEIN"/>
    <property type="match status" value="1"/>
</dbReference>
<dbReference type="GO" id="GO:0003676">
    <property type="term" value="F:nucleic acid binding"/>
    <property type="evidence" value="ECO:0007669"/>
    <property type="project" value="InterPro"/>
</dbReference>
<dbReference type="GO" id="GO:0042575">
    <property type="term" value="C:DNA polymerase complex"/>
    <property type="evidence" value="ECO:0007669"/>
    <property type="project" value="UniProtKB-ARBA"/>
</dbReference>
<evidence type="ECO:0000256" key="1">
    <source>
        <dbReference type="ARBA" id="ARBA00002180"/>
    </source>
</evidence>
<evidence type="ECO:0000256" key="4">
    <source>
        <dbReference type="ARBA" id="ARBA00022722"/>
    </source>
</evidence>
<dbReference type="GO" id="GO:0004519">
    <property type="term" value="F:endonuclease activity"/>
    <property type="evidence" value="ECO:0007669"/>
    <property type="project" value="UniProtKB-KW"/>
</dbReference>
<dbReference type="SUPFAM" id="SSF56672">
    <property type="entry name" value="DNA/RNA polymerases"/>
    <property type="match status" value="1"/>
</dbReference>
<keyword evidence="15" id="KW-0917">Virion maturation</keyword>
<keyword evidence="7" id="KW-0064">Aspartyl protease</keyword>
<keyword evidence="16" id="KW-0233">DNA recombination</keyword>
<keyword evidence="17" id="KW-0511">Multifunctional enzyme</keyword>
<evidence type="ECO:0000256" key="6">
    <source>
        <dbReference type="ARBA" id="ARBA00022741"/>
    </source>
</evidence>
<evidence type="ECO:0000256" key="3">
    <source>
        <dbReference type="ARBA" id="ARBA00022670"/>
    </source>
</evidence>
<dbReference type="Pfam" id="PF22936">
    <property type="entry name" value="Pol_BBD"/>
    <property type="match status" value="1"/>
</dbReference>
<evidence type="ECO:0000256" key="18">
    <source>
        <dbReference type="SAM" id="MobiDB-lite"/>
    </source>
</evidence>
<proteinExistence type="predicted"/>
<dbReference type="GO" id="GO:0015074">
    <property type="term" value="P:DNA integration"/>
    <property type="evidence" value="ECO:0007669"/>
    <property type="project" value="UniProtKB-KW"/>
</dbReference>
<keyword evidence="21" id="KW-1185">Reference proteome</keyword>
<name>A0A0V1L4G1_9BILA</name>
<dbReference type="GO" id="GO:0003964">
    <property type="term" value="F:RNA-directed DNA polymerase activity"/>
    <property type="evidence" value="ECO:0007669"/>
    <property type="project" value="UniProtKB-KW"/>
</dbReference>
<dbReference type="AlphaFoldDB" id="A0A0V1L4G1"/>
<dbReference type="EMBL" id="JYDW01000141">
    <property type="protein sequence ID" value="KRZ54310.1"/>
    <property type="molecule type" value="Genomic_DNA"/>
</dbReference>
<dbReference type="GO" id="GO:0006310">
    <property type="term" value="P:DNA recombination"/>
    <property type="evidence" value="ECO:0007669"/>
    <property type="project" value="UniProtKB-KW"/>
</dbReference>
<dbReference type="GO" id="GO:0005524">
    <property type="term" value="F:ATP binding"/>
    <property type="evidence" value="ECO:0007669"/>
    <property type="project" value="UniProtKB-KW"/>
</dbReference>
<keyword evidence="3" id="KW-0645">Protease</keyword>
<dbReference type="OrthoDB" id="5918259at2759"/>
<evidence type="ECO:0000313" key="21">
    <source>
        <dbReference type="Proteomes" id="UP000054721"/>
    </source>
</evidence>
<dbReference type="Pfam" id="PF13976">
    <property type="entry name" value="gag_pre-integrs"/>
    <property type="match status" value="1"/>
</dbReference>
<evidence type="ECO:0000256" key="2">
    <source>
        <dbReference type="ARBA" id="ARBA00022612"/>
    </source>
</evidence>
<feature type="compositionally biased region" description="Polar residues" evidence="18">
    <location>
        <begin position="582"/>
        <end position="597"/>
    </location>
</feature>
<evidence type="ECO:0000256" key="11">
    <source>
        <dbReference type="ARBA" id="ARBA00022842"/>
    </source>
</evidence>
<organism evidence="20 21">
    <name type="scientific">Trichinella nativa</name>
    <dbReference type="NCBI Taxonomy" id="6335"/>
    <lineage>
        <taxon>Eukaryota</taxon>
        <taxon>Metazoa</taxon>
        <taxon>Ecdysozoa</taxon>
        <taxon>Nematoda</taxon>
        <taxon>Enoplea</taxon>
        <taxon>Dorylaimia</taxon>
        <taxon>Trichinellida</taxon>
        <taxon>Trichinellidae</taxon>
        <taxon>Trichinella</taxon>
    </lineage>
</organism>
<keyword evidence="6" id="KW-0547">Nucleotide-binding</keyword>
<evidence type="ECO:0000256" key="17">
    <source>
        <dbReference type="ARBA" id="ARBA00023268"/>
    </source>
</evidence>
<evidence type="ECO:0000256" key="9">
    <source>
        <dbReference type="ARBA" id="ARBA00022801"/>
    </source>
</evidence>
<dbReference type="InterPro" id="IPR036397">
    <property type="entry name" value="RNaseH_sf"/>
</dbReference>
<protein>
    <submittedName>
        <fullName evidence="20">Retrovirus-related Pol polyprotein from transposon TNT 1-94</fullName>
    </submittedName>
</protein>
<dbReference type="InterPro" id="IPR039537">
    <property type="entry name" value="Retrotran_Ty1/copia-like"/>
</dbReference>
<evidence type="ECO:0000313" key="20">
    <source>
        <dbReference type="EMBL" id="KRZ54310.1"/>
    </source>
</evidence>
<dbReference type="InterPro" id="IPR001584">
    <property type="entry name" value="Integrase_cat-core"/>
</dbReference>
<comment type="function">
    <text evidence="1">The aspartyl protease (PR) mediates the proteolytic cleavages of the Gag and Gag-Pol polyproteins after assembly of the VLP.</text>
</comment>
<dbReference type="GO" id="GO:0046872">
    <property type="term" value="F:metal ion binding"/>
    <property type="evidence" value="ECO:0007669"/>
    <property type="project" value="UniProtKB-KW"/>
</dbReference>
<evidence type="ECO:0000259" key="19">
    <source>
        <dbReference type="PROSITE" id="PS50994"/>
    </source>
</evidence>
<dbReference type="CDD" id="cd09272">
    <property type="entry name" value="RNase_HI_RT_Ty1"/>
    <property type="match status" value="1"/>
</dbReference>
<keyword evidence="11" id="KW-0460">Magnesium</keyword>
<dbReference type="GO" id="GO:0004190">
    <property type="term" value="F:aspartic-type endopeptidase activity"/>
    <property type="evidence" value="ECO:0007669"/>
    <property type="project" value="UniProtKB-KW"/>
</dbReference>
<dbReference type="STRING" id="6335.A0A0V1L4G1"/>
<reference evidence="20 21" key="1">
    <citation type="submission" date="2015-05" db="EMBL/GenBank/DDBJ databases">
        <title>Evolution of Trichinella species and genotypes.</title>
        <authorList>
            <person name="Korhonen P.K."/>
            <person name="Edoardo P."/>
            <person name="Giuseppe L.R."/>
            <person name="Gasser R.B."/>
        </authorList>
    </citation>
    <scope>NUCLEOTIDE SEQUENCE [LARGE SCALE GENOMIC DNA]</scope>
    <source>
        <strain evidence="20">ISS10</strain>
    </source>
</reference>
<evidence type="ECO:0000256" key="7">
    <source>
        <dbReference type="ARBA" id="ARBA00022750"/>
    </source>
</evidence>
<keyword evidence="14" id="KW-0808">Transferase</keyword>
<dbReference type="Gene3D" id="3.30.420.10">
    <property type="entry name" value="Ribonuclease H-like superfamily/Ribonuclease H"/>
    <property type="match status" value="1"/>
</dbReference>
<dbReference type="SUPFAM" id="SSF53098">
    <property type="entry name" value="Ribonuclease H-like"/>
    <property type="match status" value="1"/>
</dbReference>
<evidence type="ECO:0000256" key="5">
    <source>
        <dbReference type="ARBA" id="ARBA00022723"/>
    </source>
</evidence>
<evidence type="ECO:0000256" key="14">
    <source>
        <dbReference type="ARBA" id="ARBA00022932"/>
    </source>
</evidence>
<feature type="domain" description="Integrase catalytic" evidence="19">
    <location>
        <begin position="395"/>
        <end position="556"/>
    </location>
</feature>
<evidence type="ECO:0000256" key="15">
    <source>
        <dbReference type="ARBA" id="ARBA00023113"/>
    </source>
</evidence>
<dbReference type="Pfam" id="PF14223">
    <property type="entry name" value="Retrotran_gag_2"/>
    <property type="match status" value="1"/>
</dbReference>
<gene>
    <name evidence="20" type="ORF">T02_863</name>
</gene>
<dbReference type="PANTHER" id="PTHR42648">
    <property type="entry name" value="TRANSPOSASE, PUTATIVE-RELATED"/>
    <property type="match status" value="1"/>
</dbReference>
<evidence type="ECO:0000256" key="13">
    <source>
        <dbReference type="ARBA" id="ARBA00022918"/>
    </source>
</evidence>
<keyword evidence="10" id="KW-0067">ATP-binding</keyword>
<dbReference type="GO" id="GO:0006508">
    <property type="term" value="P:proteolysis"/>
    <property type="evidence" value="ECO:0007669"/>
    <property type="project" value="UniProtKB-KW"/>
</dbReference>
<keyword evidence="12" id="KW-0229">DNA integration</keyword>
<dbReference type="InterPro" id="IPR012337">
    <property type="entry name" value="RNaseH-like_sf"/>
</dbReference>
<dbReference type="PROSITE" id="PS50994">
    <property type="entry name" value="INTEGRASE"/>
    <property type="match status" value="1"/>
</dbReference>
<keyword evidence="14" id="KW-0239">DNA-directed DNA polymerase</keyword>
<dbReference type="GO" id="GO:0003887">
    <property type="term" value="F:DNA-directed DNA polymerase activity"/>
    <property type="evidence" value="ECO:0007669"/>
    <property type="project" value="UniProtKB-KW"/>
</dbReference>
<dbReference type="InterPro" id="IPR025724">
    <property type="entry name" value="GAG-pre-integrase_dom"/>
</dbReference>
<evidence type="ECO:0000256" key="16">
    <source>
        <dbReference type="ARBA" id="ARBA00023172"/>
    </source>
</evidence>
<evidence type="ECO:0000256" key="8">
    <source>
        <dbReference type="ARBA" id="ARBA00022759"/>
    </source>
</evidence>
<keyword evidence="2" id="KW-1188">Viral release from host cell</keyword>
<keyword evidence="5" id="KW-0479">Metal-binding</keyword>
<keyword evidence="13" id="KW-0695">RNA-directed DNA polymerase</keyword>
<keyword evidence="14" id="KW-0548">Nucleotidyltransferase</keyword>
<dbReference type="Pfam" id="PF07727">
    <property type="entry name" value="RVT_2"/>
    <property type="match status" value="1"/>
</dbReference>
<dbReference type="InterPro" id="IPR013103">
    <property type="entry name" value="RVT_2"/>
</dbReference>
<keyword evidence="8" id="KW-0255">Endonuclease</keyword>
<sequence length="1157" mass="133153">MNTTVKIELLGKENYDTWKLQAQAILVKNDLWEFVNSTKRRPKIVKDDESSLKAAQKWDISDQKAKADLILSISPLELREIKDCETSNEMWLKLASIYESKGPARKATLLKRLILNKLNDEEKMNDFLREFFNCVDKLKAMDLEIADDLLSILLLYAIPDSYESFRIAIESRDELPKPELLKIKLLEECEARKNREPKHNDAMFARGKCQLKNSQRVIEKSHRKDNEKSFKYKCHRCGKRRRNTQMTHQYCYLDKTSEISLCIGGRSNLKWCLDSGASSHMCSNKEMFLSMKNIKQALSLANNKATEIMGTGTANLEIPGSDGTRSVKLHDTLYVPDLRSNLLSVTKITEKGFQVTFQENAAIIANQNLGTVMVAHKENGLYYVESPTFIAATAESKVPTLMEWHRRLGHLNERSLLELTRHEKVFGMKVSKEKLPNESLDAFMDFKSHAENQTGNKIKTLRSDNATEYCSEKFPKFLRVNGIRHETSVQYTPQQNGVAEGKNRTLLDMARCMLLESKLSLKFWAEAISTACYIRNRCPFKSLNGEIPSTLWNGRKLTLNYFRTFGERAYVLDKSPGKGKFSTRQKNAYSSDTAQNQRRTDSGVPRKGRSGRRGRPKKVYQKEEVQPVPCEDVVSIAVMNDPKSVAEALSCHESKEWLEAMKREYEALVKNNTWEIVNRLQRQKVITCQWVYNTKKALYGLKQSRRQWYKNLDEKLSQYGLKATSGDPCVYFERRGRELTIAAIYVDDVIIASNNTARLNELKKALAKSFEMEDIGPIHYCLGIEIKQSANGDIEMSQQNYIMDILERFRIMNSKPVETPIDASEYAVPEFGRVADVPQRIHPSRYRLRDYASIGTQEPSWDSQMLTGAETRTTEDLTPVTTEAEYMALSEACKEAMHLKRMIEEITGLCKSVVLQSDNQSALKLARNPAFHAGTKHIDIRYHFIREAAERKDVELRYLPTEQMVADVLTKVHEGRVYNLKRTNMEDKQWIFRRVKKGCRGSIHTNLDVDAILDCNPHADDCIPDNDIFYKMEKRTVLKRRAAEEMKTVPQIYHEEASSASADLETAGNLRRNFRDFRQQLEIPPRWRMTKSDRQHSVWFMDGTFKIVPEWYQQMFTIHVFIAGDISAGQYTRLLFPFLPSSSAEGDGSWDANQLYS</sequence>
<dbReference type="InterPro" id="IPR054722">
    <property type="entry name" value="PolX-like_BBD"/>
</dbReference>
<dbReference type="InterPro" id="IPR043502">
    <property type="entry name" value="DNA/RNA_pol_sf"/>
</dbReference>
<keyword evidence="9" id="KW-0378">Hydrolase</keyword>
<evidence type="ECO:0000256" key="10">
    <source>
        <dbReference type="ARBA" id="ARBA00022840"/>
    </source>
</evidence>
<dbReference type="Proteomes" id="UP000054721">
    <property type="component" value="Unassembled WGS sequence"/>
</dbReference>
<keyword evidence="4" id="KW-0540">Nuclease</keyword>
<evidence type="ECO:0000256" key="12">
    <source>
        <dbReference type="ARBA" id="ARBA00022908"/>
    </source>
</evidence>